<feature type="coiled-coil region" evidence="1">
    <location>
        <begin position="15"/>
        <end position="42"/>
    </location>
</feature>
<dbReference type="EMBL" id="CAXDID020000168">
    <property type="protein sequence ID" value="CAL6046619.1"/>
    <property type="molecule type" value="Genomic_DNA"/>
</dbReference>
<evidence type="ECO:0000313" key="3">
    <source>
        <dbReference type="Proteomes" id="UP001642409"/>
    </source>
</evidence>
<proteinExistence type="predicted"/>
<sequence length="242" mass="28709">MSQNTRLCSVSLTKYRQLLQENEKLTQDNKEMRKQYTNIKIEIEKSKVHEEIVPSKENENIPNFVGEIFRTIQKRYLKFQETGTRMTFTDDEMLFWLQIRTKAPSIYDFMIQQFGAPSDGHVRDAKYILMKQYQKQLKPETDIQNKQFNKELAKSLGIEWYIQSTKKYKSRFLIGEMLILKSIFIENQDATISQICQLFKEETQLAISVYTAKRILDGLNVGKNHVINKYFDDICGNIEFKW</sequence>
<gene>
    <name evidence="2" type="ORF">HINF_LOCUS41815</name>
</gene>
<accession>A0ABP1JUA1</accession>
<keyword evidence="3" id="KW-1185">Reference proteome</keyword>
<keyword evidence="1" id="KW-0175">Coiled coil</keyword>
<protein>
    <submittedName>
        <fullName evidence="2">Hypothetical_protein</fullName>
    </submittedName>
</protein>
<reference evidence="2 3" key="1">
    <citation type="submission" date="2024-07" db="EMBL/GenBank/DDBJ databases">
        <authorList>
            <person name="Akdeniz Z."/>
        </authorList>
    </citation>
    <scope>NUCLEOTIDE SEQUENCE [LARGE SCALE GENOMIC DNA]</scope>
</reference>
<organism evidence="2 3">
    <name type="scientific">Hexamita inflata</name>
    <dbReference type="NCBI Taxonomy" id="28002"/>
    <lineage>
        <taxon>Eukaryota</taxon>
        <taxon>Metamonada</taxon>
        <taxon>Diplomonadida</taxon>
        <taxon>Hexamitidae</taxon>
        <taxon>Hexamitinae</taxon>
        <taxon>Hexamita</taxon>
    </lineage>
</organism>
<comment type="caution">
    <text evidence="2">The sequence shown here is derived from an EMBL/GenBank/DDBJ whole genome shotgun (WGS) entry which is preliminary data.</text>
</comment>
<name>A0ABP1JUA1_9EUKA</name>
<dbReference type="Proteomes" id="UP001642409">
    <property type="component" value="Unassembled WGS sequence"/>
</dbReference>
<evidence type="ECO:0000256" key="1">
    <source>
        <dbReference type="SAM" id="Coils"/>
    </source>
</evidence>
<evidence type="ECO:0000313" key="2">
    <source>
        <dbReference type="EMBL" id="CAL6046619.1"/>
    </source>
</evidence>